<evidence type="ECO:0000313" key="9">
    <source>
        <dbReference type="Proteomes" id="UP000184040"/>
    </source>
</evidence>
<reference evidence="8 9" key="1">
    <citation type="submission" date="2016-11" db="EMBL/GenBank/DDBJ databases">
        <authorList>
            <person name="Jaros S."/>
            <person name="Januszkiewicz K."/>
            <person name="Wedrychowicz H."/>
        </authorList>
    </citation>
    <scope>NUCLEOTIDE SEQUENCE [LARGE SCALE GENOMIC DNA]</scope>
    <source>
        <strain evidence="8 9">DSM 26892</strain>
    </source>
</reference>
<proteinExistence type="predicted"/>
<feature type="compositionally biased region" description="Polar residues" evidence="5">
    <location>
        <begin position="1"/>
        <end position="10"/>
    </location>
</feature>
<feature type="transmembrane region" description="Helical" evidence="6">
    <location>
        <begin position="48"/>
        <end position="68"/>
    </location>
</feature>
<dbReference type="EMBL" id="FQZA01000001">
    <property type="protein sequence ID" value="SHI50085.1"/>
    <property type="molecule type" value="Genomic_DNA"/>
</dbReference>
<keyword evidence="2 6" id="KW-0812">Transmembrane</keyword>
<feature type="transmembrane region" description="Helical" evidence="6">
    <location>
        <begin position="115"/>
        <end position="136"/>
    </location>
</feature>
<evidence type="ECO:0000256" key="2">
    <source>
        <dbReference type="ARBA" id="ARBA00022692"/>
    </source>
</evidence>
<evidence type="ECO:0000256" key="4">
    <source>
        <dbReference type="ARBA" id="ARBA00023136"/>
    </source>
</evidence>
<organism evidence="8 9">
    <name type="scientific">Palleronia salina</name>
    <dbReference type="NCBI Taxonomy" id="313368"/>
    <lineage>
        <taxon>Bacteria</taxon>
        <taxon>Pseudomonadati</taxon>
        <taxon>Pseudomonadota</taxon>
        <taxon>Alphaproteobacteria</taxon>
        <taxon>Rhodobacterales</taxon>
        <taxon>Roseobacteraceae</taxon>
        <taxon>Palleronia</taxon>
    </lineage>
</organism>
<name>A0A1M6BMY5_9RHOB</name>
<accession>A0A1M6BMY5</accession>
<evidence type="ECO:0000256" key="5">
    <source>
        <dbReference type="SAM" id="MobiDB-lite"/>
    </source>
</evidence>
<keyword evidence="9" id="KW-1185">Reference proteome</keyword>
<feature type="transmembrane region" description="Helical" evidence="6">
    <location>
        <begin position="74"/>
        <end position="94"/>
    </location>
</feature>
<evidence type="ECO:0000256" key="3">
    <source>
        <dbReference type="ARBA" id="ARBA00022989"/>
    </source>
</evidence>
<gene>
    <name evidence="8" type="ORF">SAMN04488012_101553</name>
</gene>
<protein>
    <submittedName>
        <fullName evidence="8">Uncharacterized membrane protein YckC, RDD family</fullName>
    </submittedName>
</protein>
<dbReference type="GO" id="GO:0016020">
    <property type="term" value="C:membrane"/>
    <property type="evidence" value="ECO:0007669"/>
    <property type="project" value="UniProtKB-SubCell"/>
</dbReference>
<dbReference type="AlphaFoldDB" id="A0A1M6BMY5"/>
<sequence length="170" mass="18188">MTPITQTSDTAPLEGRRPVEGPDMTPHPGLPDPDLHDAFYAGVPTKRALAWLVDICAIFALSLVLTPLTLFTSIFYFPFFAACVGFAYRTATLARGSATWGMRLMAIEIRDHRGLPLDLTAAFLHTAGYAASMAVFPLQLVSGVMMLATPRAQGLTDHVIGTAAINRAAG</sequence>
<feature type="region of interest" description="Disordered" evidence="5">
    <location>
        <begin position="1"/>
        <end position="28"/>
    </location>
</feature>
<feature type="domain" description="RDD" evidence="7">
    <location>
        <begin position="44"/>
        <end position="159"/>
    </location>
</feature>
<evidence type="ECO:0000256" key="1">
    <source>
        <dbReference type="ARBA" id="ARBA00004141"/>
    </source>
</evidence>
<keyword evidence="4 6" id="KW-0472">Membrane</keyword>
<keyword evidence="3 6" id="KW-1133">Transmembrane helix</keyword>
<evidence type="ECO:0000256" key="6">
    <source>
        <dbReference type="SAM" id="Phobius"/>
    </source>
</evidence>
<evidence type="ECO:0000259" key="7">
    <source>
        <dbReference type="Pfam" id="PF06271"/>
    </source>
</evidence>
<dbReference type="Proteomes" id="UP000184040">
    <property type="component" value="Unassembled WGS sequence"/>
</dbReference>
<dbReference type="InterPro" id="IPR010432">
    <property type="entry name" value="RDD"/>
</dbReference>
<dbReference type="STRING" id="313368.SAMN04488012_101553"/>
<comment type="subcellular location">
    <subcellularLocation>
        <location evidence="1">Membrane</location>
        <topology evidence="1">Multi-pass membrane protein</topology>
    </subcellularLocation>
</comment>
<evidence type="ECO:0000313" key="8">
    <source>
        <dbReference type="EMBL" id="SHI50085.1"/>
    </source>
</evidence>
<dbReference type="Pfam" id="PF06271">
    <property type="entry name" value="RDD"/>
    <property type="match status" value="1"/>
</dbReference>